<evidence type="ECO:0000313" key="2">
    <source>
        <dbReference type="EMBL" id="AAW75050.1"/>
    </source>
</evidence>
<feature type="compositionally biased region" description="Basic and acidic residues" evidence="1">
    <location>
        <begin position="203"/>
        <end position="251"/>
    </location>
</feature>
<sequence length="360" mass="40400">MLTVKKSVIRFRPADIAAEESEQNRHRADKLVPDVYRSANHGGVGAASLQKSSCRSDYAHVSPLDAGVPVSVPSRITCERFPTTACRRWVWFNWALQLHSSLTRSQLHGHCKSCEKETHRQKGSEEDCRQEGRQEGRQKGNRQEGSEEDCCQEDCKEGSRQEGSEEDCEEGNQEDCRQEGSEEDCKEGDQEDCRQEGSEEDRQESRQEDRQKGSSEEGDQEVRHQEDRCQEAGREEGRQEEAGRSQEEGRSGRAARNPGTADLNLVIPDRRKHRALSPTPSGEGAFLCAWHWRGQCCAERRSPAGGVGFIIEATWLIPSSRRCGAHGMPAASADAAARWFDSSEQAQTTAPMLWRDGKRR</sequence>
<gene>
    <name evidence="2" type="primary">MDN1</name>
    <name evidence="2" type="ordered locus">XOO1796</name>
</gene>
<protein>
    <submittedName>
        <fullName evidence="2">AAA ATPase containing von Willebrand factor type A (VWA) domain</fullName>
    </submittedName>
</protein>
<dbReference type="KEGG" id="xoo:XOO1796"/>
<reference evidence="2 3" key="1">
    <citation type="journal article" date="2005" name="Nucleic Acids Res.">
        <title>The genome sequence of Xanthomonas oryzae pathovar oryzae KACC10331, the bacterial blight pathogen of rice.</title>
        <authorList>
            <person name="Lee B.M."/>
            <person name="Park Y.J."/>
            <person name="Park D.S."/>
            <person name="Kang H.W."/>
            <person name="Kim J.G."/>
            <person name="Song E.S."/>
            <person name="Park I.C."/>
            <person name="Yoon U.H."/>
            <person name="Hahn J.H."/>
            <person name="Koo B.S."/>
            <person name="Lee G.B."/>
            <person name="Kim H."/>
            <person name="Park H.S."/>
            <person name="Yoon K.O."/>
            <person name="Kim J.H."/>
            <person name="Jung C.H."/>
            <person name="Koh N.H."/>
            <person name="Seo J.S."/>
            <person name="Go S.J."/>
        </authorList>
    </citation>
    <scope>NUCLEOTIDE SEQUENCE [LARGE SCALE GENOMIC DNA]</scope>
    <source>
        <strain evidence="3">KACC10331 / KXO85</strain>
    </source>
</reference>
<accession>Q5H1X1</accession>
<evidence type="ECO:0000256" key="1">
    <source>
        <dbReference type="SAM" id="MobiDB-lite"/>
    </source>
</evidence>
<organism evidence="2 3">
    <name type="scientific">Xanthomonas oryzae pv. oryzae (strain KACC10331 / KXO85)</name>
    <dbReference type="NCBI Taxonomy" id="291331"/>
    <lineage>
        <taxon>Bacteria</taxon>
        <taxon>Pseudomonadati</taxon>
        <taxon>Pseudomonadota</taxon>
        <taxon>Gammaproteobacteria</taxon>
        <taxon>Lysobacterales</taxon>
        <taxon>Lysobacteraceae</taxon>
        <taxon>Xanthomonas</taxon>
    </lineage>
</organism>
<dbReference type="HOGENOM" id="CLU_769349_0_0_6"/>
<dbReference type="EMBL" id="AE013598">
    <property type="protein sequence ID" value="AAW75050.1"/>
    <property type="molecule type" value="Genomic_DNA"/>
</dbReference>
<name>Q5H1X1_XANOR</name>
<keyword evidence="3" id="KW-1185">Reference proteome</keyword>
<feature type="region of interest" description="Disordered" evidence="1">
    <location>
        <begin position="162"/>
        <end position="268"/>
    </location>
</feature>
<feature type="compositionally biased region" description="Basic and acidic residues" evidence="1">
    <location>
        <begin position="187"/>
        <end position="197"/>
    </location>
</feature>
<proteinExistence type="predicted"/>
<evidence type="ECO:0000313" key="3">
    <source>
        <dbReference type="Proteomes" id="UP000006735"/>
    </source>
</evidence>
<dbReference type="Proteomes" id="UP000006735">
    <property type="component" value="Chromosome"/>
</dbReference>
<feature type="region of interest" description="Disordered" evidence="1">
    <location>
        <begin position="122"/>
        <end position="145"/>
    </location>
</feature>
<dbReference type="AlphaFoldDB" id="Q5H1X1"/>
<feature type="compositionally biased region" description="Acidic residues" evidence="1">
    <location>
        <begin position="164"/>
        <end position="173"/>
    </location>
</feature>